<feature type="transmembrane region" description="Helical" evidence="5">
    <location>
        <begin position="748"/>
        <end position="766"/>
    </location>
</feature>
<feature type="transmembrane region" description="Helical" evidence="5">
    <location>
        <begin position="480"/>
        <end position="500"/>
    </location>
</feature>
<feature type="transmembrane region" description="Helical" evidence="5">
    <location>
        <begin position="878"/>
        <end position="898"/>
    </location>
</feature>
<feature type="transmembrane region" description="Helical" evidence="5">
    <location>
        <begin position="905"/>
        <end position="922"/>
    </location>
</feature>
<dbReference type="PaxDb" id="121845-A0A3Q0J5F0"/>
<feature type="transmembrane region" description="Helical" evidence="5">
    <location>
        <begin position="365"/>
        <end position="384"/>
    </location>
</feature>
<feature type="transmembrane region" description="Helical" evidence="5">
    <location>
        <begin position="602"/>
        <end position="620"/>
    </location>
</feature>
<reference evidence="7" key="1">
    <citation type="submission" date="2025-08" db="UniProtKB">
        <authorList>
            <consortium name="RefSeq"/>
        </authorList>
    </citation>
    <scope>IDENTIFICATION</scope>
</reference>
<dbReference type="Proteomes" id="UP000079169">
    <property type="component" value="Unplaced"/>
</dbReference>
<evidence type="ECO:0000313" key="7">
    <source>
        <dbReference type="RefSeq" id="XP_026683722.1"/>
    </source>
</evidence>
<name>A0A3Q0J5F0_DIACI</name>
<accession>A0A3Q0J5F0</accession>
<feature type="transmembrane region" description="Helical" evidence="5">
    <location>
        <begin position="847"/>
        <end position="866"/>
    </location>
</feature>
<feature type="transmembrane region" description="Helical" evidence="5">
    <location>
        <begin position="722"/>
        <end position="742"/>
    </location>
</feature>
<evidence type="ECO:0000256" key="3">
    <source>
        <dbReference type="ARBA" id="ARBA00022989"/>
    </source>
</evidence>
<dbReference type="InterPro" id="IPR005828">
    <property type="entry name" value="MFS_sugar_transport-like"/>
</dbReference>
<evidence type="ECO:0000256" key="4">
    <source>
        <dbReference type="ARBA" id="ARBA00023136"/>
    </source>
</evidence>
<evidence type="ECO:0000313" key="6">
    <source>
        <dbReference type="Proteomes" id="UP000079169"/>
    </source>
</evidence>
<dbReference type="STRING" id="121845.A0A3Q0J5F0"/>
<feature type="transmembrane region" description="Helical" evidence="5">
    <location>
        <begin position="809"/>
        <end position="835"/>
    </location>
</feature>
<keyword evidence="3 5" id="KW-1133">Transmembrane helix</keyword>
<dbReference type="Pfam" id="PF00083">
    <property type="entry name" value="Sugar_tr"/>
    <property type="match status" value="1"/>
</dbReference>
<dbReference type="InterPro" id="IPR036259">
    <property type="entry name" value="MFS_trans_sf"/>
</dbReference>
<organism evidence="6 7">
    <name type="scientific">Diaphorina citri</name>
    <name type="common">Asian citrus psyllid</name>
    <dbReference type="NCBI Taxonomy" id="121845"/>
    <lineage>
        <taxon>Eukaryota</taxon>
        <taxon>Metazoa</taxon>
        <taxon>Ecdysozoa</taxon>
        <taxon>Arthropoda</taxon>
        <taxon>Hexapoda</taxon>
        <taxon>Insecta</taxon>
        <taxon>Pterygota</taxon>
        <taxon>Neoptera</taxon>
        <taxon>Paraneoptera</taxon>
        <taxon>Hemiptera</taxon>
        <taxon>Sternorrhyncha</taxon>
        <taxon>Psylloidea</taxon>
        <taxon>Psyllidae</taxon>
        <taxon>Diaphorininae</taxon>
        <taxon>Diaphorina</taxon>
    </lineage>
</organism>
<sequence>MVKNRDVEAVETVKTIIKNNPKTKHVNVEELLINTKNLEPGVVIVGYLKTLQLALKSWTLLIRLVHSSICCPFGQDEQRISCKHDLLLHFPFRCVIPECEDPRNSSYLTPWLKSAVPYNKDGYPQTCYRYAVRNPGQQGSDMCNPSYFDSSQVVKCNSWVFESKETNLLNEFNLECDDNKWKLALIGSLDGFGALIGTPVCAFVSDKFGVVFLWYGSLQQSVSISGDKHMNVIFSALAQVPGYALSGLSIHVGHKITMFGSLLLCVIPECEDPKLFACRCVIPECEDPRNSSYLTPWLKSAVPYNKDGYPQTCYRYAVRNPGQQGSDMCNPSYFDSSQVVKCNSWVFESKETNLLNEVKYVTVRLILFLLSMTGVTSSYAVLYMSTVAMFPTPLRQSLLAFCSMVGRMGHVLAPQTMQLGSEVTLLIFGCVAFAVACLTMFLPETFHLELPDTIKQAEIPKPAPTLDSLLLESGYQIKNYIILGYPSVLVVSFALSYIFITADLKYRCLIPECEHAANTSYLTPWLNHAVPYKDGYPQNCFRYGHIGEGNGCNPTSFNRSHVIKCNAWVFQTDEVNLLNELISNTVQIFKIIAFIWIHDWKWVLRFLYGSGTLLFFYYWITPESMRWLAIKNRSSEAEQVAKNLLKKHPQIQHVDLKAVIRVDKELDPKEVNMGYMAALRLTLSSSKLLLRLVHSSSCWIGIVFLWYGIIQQSVSLSGDKHLNFIYSALAQIPGYLASSFSLKVGLRPTLIVSLFMCAAVCLLFYFVSADHVVFRQTLFLIGITGITSAYTVLYVNTVDMFPTPLRQSLLAFCSMIGRIGQVIAPQVFLLVIFPFIPTDHVVFRQTLFLIGITGITSAYTVLYVNTVDMFPTPLRQSLLAFCSMIGRIGQVIAPQVFLLGVDTPLLLFGVVALAVAALAVFLPETLNMELPDTVKQAENVGLKRVT</sequence>
<dbReference type="KEGG" id="dci:103515142"/>
<evidence type="ECO:0000256" key="2">
    <source>
        <dbReference type="ARBA" id="ARBA00022692"/>
    </source>
</evidence>
<proteinExistence type="predicted"/>
<dbReference type="Gene3D" id="1.20.1250.20">
    <property type="entry name" value="MFS general substrate transporter like domains"/>
    <property type="match status" value="3"/>
</dbReference>
<gene>
    <name evidence="7" type="primary">LOC103515142</name>
</gene>
<dbReference type="RefSeq" id="XP_026683722.1">
    <property type="nucleotide sequence ID" value="XM_026827921.1"/>
</dbReference>
<dbReference type="SUPFAM" id="SSF103473">
    <property type="entry name" value="MFS general substrate transporter"/>
    <property type="match status" value="3"/>
</dbReference>
<feature type="transmembrane region" description="Helical" evidence="5">
    <location>
        <begin position="688"/>
        <end position="710"/>
    </location>
</feature>
<keyword evidence="2 5" id="KW-0812">Transmembrane</keyword>
<comment type="subcellular location">
    <subcellularLocation>
        <location evidence="1">Membrane</location>
        <topology evidence="1">Multi-pass membrane protein</topology>
    </subcellularLocation>
</comment>
<dbReference type="GO" id="GO:0016020">
    <property type="term" value="C:membrane"/>
    <property type="evidence" value="ECO:0007669"/>
    <property type="project" value="UniProtKB-SubCell"/>
</dbReference>
<dbReference type="PANTHER" id="PTHR24064">
    <property type="entry name" value="SOLUTE CARRIER FAMILY 22 MEMBER"/>
    <property type="match status" value="1"/>
</dbReference>
<keyword evidence="6" id="KW-1185">Reference proteome</keyword>
<evidence type="ECO:0000256" key="1">
    <source>
        <dbReference type="ARBA" id="ARBA00004141"/>
    </source>
</evidence>
<protein>
    <submittedName>
        <fullName evidence="7">Uncharacterized protein LOC103515142</fullName>
    </submittedName>
</protein>
<evidence type="ECO:0000256" key="5">
    <source>
        <dbReference type="SAM" id="Phobius"/>
    </source>
</evidence>
<dbReference type="GO" id="GO:0022857">
    <property type="term" value="F:transmembrane transporter activity"/>
    <property type="evidence" value="ECO:0007669"/>
    <property type="project" value="InterPro"/>
</dbReference>
<feature type="transmembrane region" description="Helical" evidence="5">
    <location>
        <begin position="778"/>
        <end position="797"/>
    </location>
</feature>
<keyword evidence="4 5" id="KW-0472">Membrane</keyword>
<feature type="transmembrane region" description="Helical" evidence="5">
    <location>
        <begin position="425"/>
        <end position="442"/>
    </location>
</feature>
<dbReference type="AlphaFoldDB" id="A0A3Q0J5F0"/>
<dbReference type="GeneID" id="103515142"/>